<dbReference type="SUPFAM" id="SSF52402">
    <property type="entry name" value="Adenine nucleotide alpha hydrolases-like"/>
    <property type="match status" value="1"/>
</dbReference>
<comment type="pathway">
    <text evidence="13">tRNA modification.</text>
</comment>
<evidence type="ECO:0000256" key="12">
    <source>
        <dbReference type="ARBA" id="ARBA00023014"/>
    </source>
</evidence>
<evidence type="ECO:0000256" key="7">
    <source>
        <dbReference type="ARBA" id="ARBA00022741"/>
    </source>
</evidence>
<keyword evidence="9 13" id="KW-0460">Magnesium</keyword>
<evidence type="ECO:0000256" key="6">
    <source>
        <dbReference type="ARBA" id="ARBA00022723"/>
    </source>
</evidence>
<dbReference type="InterPro" id="IPR014729">
    <property type="entry name" value="Rossmann-like_a/b/a_fold"/>
</dbReference>
<feature type="binding site" evidence="13">
    <location>
        <position position="141"/>
    </location>
    <ligand>
        <name>[4Fe-4S] cluster</name>
        <dbReference type="ChEBI" id="CHEBI:49883"/>
    </ligand>
</feature>
<feature type="domain" description="tRNA(Ile)-lysidine/2-thiocytidine synthase N-terminal" evidence="15">
    <location>
        <begin position="58"/>
        <end position="221"/>
    </location>
</feature>
<reference evidence="17" key="1">
    <citation type="journal article" date="2019" name="Int. J. Syst. Evol. Microbiol.">
        <title>The Global Catalogue of Microorganisms (GCM) 10K type strain sequencing project: providing services to taxonomists for standard genome sequencing and annotation.</title>
        <authorList>
            <consortium name="The Broad Institute Genomics Platform"/>
            <consortium name="The Broad Institute Genome Sequencing Center for Infectious Disease"/>
            <person name="Wu L."/>
            <person name="Ma J."/>
        </authorList>
    </citation>
    <scope>NUCLEOTIDE SEQUENCE [LARGE SCALE GENOMIC DNA]</scope>
    <source>
        <strain evidence="17">CCUG 60525</strain>
    </source>
</reference>
<dbReference type="CDD" id="cd24138">
    <property type="entry name" value="TtcA-like"/>
    <property type="match status" value="1"/>
</dbReference>
<feature type="region of interest" description="Disordered" evidence="14">
    <location>
        <begin position="1"/>
        <end position="32"/>
    </location>
</feature>
<keyword evidence="7 13" id="KW-0547">Nucleotide-binding</keyword>
<comment type="subunit">
    <text evidence="13">Homodimer.</text>
</comment>
<evidence type="ECO:0000256" key="4">
    <source>
        <dbReference type="ARBA" id="ARBA00022679"/>
    </source>
</evidence>
<feature type="compositionally biased region" description="Low complexity" evidence="14">
    <location>
        <begin position="1"/>
        <end position="21"/>
    </location>
</feature>
<keyword evidence="3 13" id="KW-0820">tRNA-binding</keyword>
<dbReference type="InterPro" id="IPR011063">
    <property type="entry name" value="TilS/TtcA_N"/>
</dbReference>
<dbReference type="EC" id="2.8.1.-" evidence="13"/>
<evidence type="ECO:0000313" key="16">
    <source>
        <dbReference type="EMBL" id="MFD1006728.1"/>
    </source>
</evidence>
<keyword evidence="11 13" id="KW-0408">Iron</keyword>
<evidence type="ECO:0000256" key="3">
    <source>
        <dbReference type="ARBA" id="ARBA00022555"/>
    </source>
</evidence>
<keyword evidence="2 13" id="KW-0963">Cytoplasm</keyword>
<name>A0ABW3KET1_9GAMM</name>
<dbReference type="PANTHER" id="PTHR43686:SF1">
    <property type="entry name" value="AMINOTRAN_5 DOMAIN-CONTAINING PROTEIN"/>
    <property type="match status" value="1"/>
</dbReference>
<comment type="catalytic activity">
    <reaction evidence="13">
        <text>cytidine(32) in tRNA + S-sulfanyl-L-cysteinyl-[cysteine desulfurase] + AH2 + ATP = 2-thiocytidine(32) in tRNA + L-cysteinyl-[cysteine desulfurase] + A + AMP + diphosphate + H(+)</text>
        <dbReference type="Rhea" id="RHEA:57048"/>
        <dbReference type="Rhea" id="RHEA-COMP:10288"/>
        <dbReference type="Rhea" id="RHEA-COMP:12157"/>
        <dbReference type="Rhea" id="RHEA-COMP:12158"/>
        <dbReference type="Rhea" id="RHEA-COMP:14821"/>
        <dbReference type="ChEBI" id="CHEBI:13193"/>
        <dbReference type="ChEBI" id="CHEBI:15378"/>
        <dbReference type="ChEBI" id="CHEBI:17499"/>
        <dbReference type="ChEBI" id="CHEBI:29950"/>
        <dbReference type="ChEBI" id="CHEBI:30616"/>
        <dbReference type="ChEBI" id="CHEBI:33019"/>
        <dbReference type="ChEBI" id="CHEBI:61963"/>
        <dbReference type="ChEBI" id="CHEBI:82748"/>
        <dbReference type="ChEBI" id="CHEBI:141453"/>
        <dbReference type="ChEBI" id="CHEBI:456215"/>
    </reaction>
</comment>
<comment type="cofactor">
    <cofactor evidence="13">
        <name>[4Fe-4S] cluster</name>
        <dbReference type="ChEBI" id="CHEBI:49883"/>
    </cofactor>
    <text evidence="13">Binds 1 [4Fe-4S] cluster per subunit. The cluster is chelated by three Cys residues, the fourth Fe has a free coordination site that may bind a sulfur atom transferred from the persulfide of IscS.</text>
</comment>
<evidence type="ECO:0000256" key="14">
    <source>
        <dbReference type="SAM" id="MobiDB-lite"/>
    </source>
</evidence>
<keyword evidence="5 13" id="KW-0819">tRNA processing</keyword>
<dbReference type="NCBIfam" id="NF007972">
    <property type="entry name" value="PRK10696.1"/>
    <property type="match status" value="1"/>
</dbReference>
<evidence type="ECO:0000256" key="11">
    <source>
        <dbReference type="ARBA" id="ARBA00023004"/>
    </source>
</evidence>
<comment type="cofactor">
    <cofactor evidence="13">
        <name>Mg(2+)</name>
        <dbReference type="ChEBI" id="CHEBI:18420"/>
    </cofactor>
</comment>
<keyword evidence="1 13" id="KW-0004">4Fe-4S</keyword>
<keyword evidence="6 13" id="KW-0479">Metal-binding</keyword>
<sequence>MSVSTSSVSTSISNTSDSSQSAPAVKQTHSLNKVQKRLRRHVGQAVADFNMIEEGDRIMVCLSGGKDSYAMLDMLQHLKAHAPINFDIVAVNLDQKQPGFPEHVLPNYLDKLGVEYKIVEEDTYSIVMDKVPEGKTTCALCSRLRRGILYRTATELGATKIALGHHRDDILETLMLNMFYGGTMKSMPPKLVSDNGKHVVIRPLAYCKEKDIISFAEAKAFPIIPCNLCGSQENLQRQAIKNMLQDWEQRFPGRIASMFSALQNVVPSHLLDHQQFDFKNINSDSGVIDGGDLGFDKPDVAPRFVDEDESAPEVGERLAITELK</sequence>
<keyword evidence="4 13" id="KW-0808">Transferase</keyword>
<feature type="binding site" evidence="13">
    <location>
        <position position="138"/>
    </location>
    <ligand>
        <name>[4Fe-4S] cluster</name>
        <dbReference type="ChEBI" id="CHEBI:49883"/>
    </ligand>
</feature>
<evidence type="ECO:0000256" key="9">
    <source>
        <dbReference type="ARBA" id="ARBA00022842"/>
    </source>
</evidence>
<comment type="function">
    <text evidence="13">Catalyzes the ATP-dependent 2-thiolation of cytidine in position 32 of tRNA, to form 2-thiocytidine (s(2)C32). The sulfur atoms are provided by the cysteine/cysteine desulfurase (IscS) system.</text>
</comment>
<feature type="short sequence motif" description="PP-loop motif" evidence="13">
    <location>
        <begin position="63"/>
        <end position="68"/>
    </location>
</feature>
<evidence type="ECO:0000256" key="2">
    <source>
        <dbReference type="ARBA" id="ARBA00022490"/>
    </source>
</evidence>
<comment type="similarity">
    <text evidence="13">Belongs to the TtcA family.</text>
</comment>
<dbReference type="PANTHER" id="PTHR43686">
    <property type="entry name" value="SULFURTRANSFERASE-RELATED"/>
    <property type="match status" value="1"/>
</dbReference>
<evidence type="ECO:0000313" key="17">
    <source>
        <dbReference type="Proteomes" id="UP001597048"/>
    </source>
</evidence>
<organism evidence="16 17">
    <name type="scientific">Oceanisphaera ostreae</name>
    <dbReference type="NCBI Taxonomy" id="914151"/>
    <lineage>
        <taxon>Bacteria</taxon>
        <taxon>Pseudomonadati</taxon>
        <taxon>Pseudomonadota</taxon>
        <taxon>Gammaproteobacteria</taxon>
        <taxon>Aeromonadales</taxon>
        <taxon>Aeromonadaceae</taxon>
        <taxon>Oceanisphaera</taxon>
    </lineage>
</organism>
<accession>A0ABW3KET1</accession>
<keyword evidence="10 13" id="KW-0694">RNA-binding</keyword>
<dbReference type="Gene3D" id="3.40.50.620">
    <property type="entry name" value="HUPs"/>
    <property type="match status" value="1"/>
</dbReference>
<comment type="miscellaneous">
    <text evidence="13">The thiolation reaction likely consists of two steps: a first activation step by ATP to form an adenylated intermediate of the target base of tRNA, and a second nucleophilic substitution step of the sulfur (S) atom supplied by the hydrosulfide attached to the Fe-S cluster.</text>
</comment>
<feature type="binding site" evidence="13">
    <location>
        <position position="229"/>
    </location>
    <ligand>
        <name>[4Fe-4S] cluster</name>
        <dbReference type="ChEBI" id="CHEBI:49883"/>
    </ligand>
</feature>
<keyword evidence="8 13" id="KW-0067">ATP-binding</keyword>
<keyword evidence="17" id="KW-1185">Reference proteome</keyword>
<comment type="subcellular location">
    <subcellularLocation>
        <location evidence="13">Cytoplasm</location>
    </subcellularLocation>
</comment>
<dbReference type="GO" id="GO:0016740">
    <property type="term" value="F:transferase activity"/>
    <property type="evidence" value="ECO:0007669"/>
    <property type="project" value="UniProtKB-KW"/>
</dbReference>
<dbReference type="HAMAP" id="MF_01850">
    <property type="entry name" value="TtcA"/>
    <property type="match status" value="1"/>
</dbReference>
<evidence type="ECO:0000256" key="8">
    <source>
        <dbReference type="ARBA" id="ARBA00022840"/>
    </source>
</evidence>
<evidence type="ECO:0000256" key="10">
    <source>
        <dbReference type="ARBA" id="ARBA00022884"/>
    </source>
</evidence>
<dbReference type="RefSeq" id="WP_379556651.1">
    <property type="nucleotide sequence ID" value="NZ_JBHTJS010000002.1"/>
</dbReference>
<protein>
    <recommendedName>
        <fullName evidence="13">tRNA-cytidine(32) 2-sulfurtransferase</fullName>
        <ecNumber evidence="13">2.8.1.-</ecNumber>
    </recommendedName>
    <alternativeName>
        <fullName evidence="13">Two-thiocytidine biosynthesis protein A</fullName>
    </alternativeName>
    <alternativeName>
        <fullName evidence="13">tRNA 2-thiocytidine biosynthesis protein TtcA</fullName>
    </alternativeName>
</protein>
<comment type="caution">
    <text evidence="16">The sequence shown here is derived from an EMBL/GenBank/DDBJ whole genome shotgun (WGS) entry which is preliminary data.</text>
</comment>
<dbReference type="InterPro" id="IPR012089">
    <property type="entry name" value="tRNA_Cyd_32_2_STrfase"/>
</dbReference>
<evidence type="ECO:0000256" key="1">
    <source>
        <dbReference type="ARBA" id="ARBA00022485"/>
    </source>
</evidence>
<evidence type="ECO:0000256" key="13">
    <source>
        <dbReference type="HAMAP-Rule" id="MF_01850"/>
    </source>
</evidence>
<proteinExistence type="inferred from homology"/>
<gene>
    <name evidence="13 16" type="primary">ttcA</name>
    <name evidence="16" type="ORF">ACFQ1C_00905</name>
</gene>
<dbReference type="Proteomes" id="UP001597048">
    <property type="component" value="Unassembled WGS sequence"/>
</dbReference>
<dbReference type="Pfam" id="PF01171">
    <property type="entry name" value="ATP_bind_3"/>
    <property type="match status" value="1"/>
</dbReference>
<keyword evidence="12 13" id="KW-0411">Iron-sulfur</keyword>
<dbReference type="EMBL" id="JBHTJS010000002">
    <property type="protein sequence ID" value="MFD1006728.1"/>
    <property type="molecule type" value="Genomic_DNA"/>
</dbReference>
<evidence type="ECO:0000256" key="5">
    <source>
        <dbReference type="ARBA" id="ARBA00022694"/>
    </source>
</evidence>
<evidence type="ECO:0000259" key="15">
    <source>
        <dbReference type="Pfam" id="PF01171"/>
    </source>
</evidence>